<dbReference type="Pfam" id="PF01381">
    <property type="entry name" value="HTH_3"/>
    <property type="match status" value="1"/>
</dbReference>
<feature type="domain" description="HTH cro/C1-type" evidence="2">
    <location>
        <begin position="36"/>
        <end position="90"/>
    </location>
</feature>
<evidence type="ECO:0000313" key="3">
    <source>
        <dbReference type="EMBL" id="TQN30729.1"/>
    </source>
</evidence>
<evidence type="ECO:0000313" key="4">
    <source>
        <dbReference type="Proteomes" id="UP000317422"/>
    </source>
</evidence>
<dbReference type="SMART" id="SM00530">
    <property type="entry name" value="HTH_XRE"/>
    <property type="match status" value="1"/>
</dbReference>
<proteinExistence type="predicted"/>
<organism evidence="3 4">
    <name type="scientific">Haloactinospora alba</name>
    <dbReference type="NCBI Taxonomy" id="405555"/>
    <lineage>
        <taxon>Bacteria</taxon>
        <taxon>Bacillati</taxon>
        <taxon>Actinomycetota</taxon>
        <taxon>Actinomycetes</taxon>
        <taxon>Streptosporangiales</taxon>
        <taxon>Nocardiopsidaceae</taxon>
        <taxon>Haloactinospora</taxon>
    </lineage>
</organism>
<dbReference type="EMBL" id="VFQC01000001">
    <property type="protein sequence ID" value="TQN30729.1"/>
    <property type="molecule type" value="Genomic_DNA"/>
</dbReference>
<dbReference type="Proteomes" id="UP000317422">
    <property type="component" value="Unassembled WGS sequence"/>
</dbReference>
<name>A0A543NFW0_9ACTN</name>
<dbReference type="InterPro" id="IPR010982">
    <property type="entry name" value="Lambda_DNA-bd_dom_sf"/>
</dbReference>
<protein>
    <submittedName>
        <fullName evidence="3">Helix-turn-helix protein</fullName>
    </submittedName>
</protein>
<sequence>MATRKGKWESGRGRSRTDLRSGRPTRAHAEIHHRAMQLVREQRGLSKIRLAKTSGLDRRSLARWEAGQQTPDLRTIGRLADALGCHPTVLIEWAEDDQ</sequence>
<gene>
    <name evidence="3" type="ORF">FHX37_0611</name>
</gene>
<feature type="region of interest" description="Disordered" evidence="1">
    <location>
        <begin position="1"/>
        <end position="27"/>
    </location>
</feature>
<comment type="caution">
    <text evidence="3">The sequence shown here is derived from an EMBL/GenBank/DDBJ whole genome shotgun (WGS) entry which is preliminary data.</text>
</comment>
<reference evidence="3 4" key="1">
    <citation type="submission" date="2019-06" db="EMBL/GenBank/DDBJ databases">
        <title>Sequencing the genomes of 1000 actinobacteria strains.</title>
        <authorList>
            <person name="Klenk H.-P."/>
        </authorList>
    </citation>
    <scope>NUCLEOTIDE SEQUENCE [LARGE SCALE GENOMIC DNA]</scope>
    <source>
        <strain evidence="3 4">DSM 45015</strain>
    </source>
</reference>
<evidence type="ECO:0000256" key="1">
    <source>
        <dbReference type="SAM" id="MobiDB-lite"/>
    </source>
</evidence>
<dbReference type="InterPro" id="IPR001387">
    <property type="entry name" value="Cro/C1-type_HTH"/>
</dbReference>
<accession>A0A543NFW0</accession>
<keyword evidence="4" id="KW-1185">Reference proteome</keyword>
<dbReference type="Gene3D" id="1.10.260.40">
    <property type="entry name" value="lambda repressor-like DNA-binding domains"/>
    <property type="match status" value="1"/>
</dbReference>
<evidence type="ECO:0000259" key="2">
    <source>
        <dbReference type="PROSITE" id="PS50943"/>
    </source>
</evidence>
<dbReference type="CDD" id="cd00093">
    <property type="entry name" value="HTH_XRE"/>
    <property type="match status" value="1"/>
</dbReference>
<dbReference type="GO" id="GO:0003677">
    <property type="term" value="F:DNA binding"/>
    <property type="evidence" value="ECO:0007669"/>
    <property type="project" value="InterPro"/>
</dbReference>
<dbReference type="PROSITE" id="PS50943">
    <property type="entry name" value="HTH_CROC1"/>
    <property type="match status" value="1"/>
</dbReference>
<dbReference type="SUPFAM" id="SSF47413">
    <property type="entry name" value="lambda repressor-like DNA-binding domains"/>
    <property type="match status" value="1"/>
</dbReference>
<dbReference type="AlphaFoldDB" id="A0A543NFW0"/>